<evidence type="ECO:0000256" key="2">
    <source>
        <dbReference type="ARBA" id="ARBA00023125"/>
    </source>
</evidence>
<reference evidence="7" key="1">
    <citation type="journal article" date="2019" name="Int. J. Syst. Evol. Microbiol.">
        <title>The Global Catalogue of Microorganisms (GCM) 10K type strain sequencing project: providing services to taxonomists for standard genome sequencing and annotation.</title>
        <authorList>
            <consortium name="The Broad Institute Genomics Platform"/>
            <consortium name="The Broad Institute Genome Sequencing Center for Infectious Disease"/>
            <person name="Wu L."/>
            <person name="Ma J."/>
        </authorList>
    </citation>
    <scope>NUCLEOTIDE SEQUENCE [LARGE SCALE GENOMIC DNA]</scope>
    <source>
        <strain evidence="7">JCM 3146</strain>
    </source>
</reference>
<dbReference type="PANTHER" id="PTHR30136:SF24">
    <property type="entry name" value="HTH-TYPE TRANSCRIPTIONAL REPRESSOR ALLR"/>
    <property type="match status" value="1"/>
</dbReference>
<keyword evidence="7" id="KW-1185">Reference proteome</keyword>
<sequence>MDASERTAPGVKSATRTVELLDFFARQGGMYSLTEIQQELGYPKSSLYALLRTLVQLGWVETDPTGTLYRIGMRALLVGASYIDGDPVVGMAHETLDWLAEVTGETVHFGRLDDHDVVYLSSRPSRHNLRPVIRVGRRVPTHSTSLGKALLADHPDPALPKKLERQTERTITDHDGLRAELRRIRERGHAIDREENTPGVCCFGVALRLQRPARDAISVSIPAIRLNEVREREISALLLQARERIEYAAYHLIHP</sequence>
<accession>A0ABP3G6K5</accession>
<dbReference type="PROSITE" id="PS51077">
    <property type="entry name" value="HTH_ICLR"/>
    <property type="match status" value="1"/>
</dbReference>
<dbReference type="Gene3D" id="3.30.450.40">
    <property type="match status" value="1"/>
</dbReference>
<dbReference type="RefSeq" id="WP_252802838.1">
    <property type="nucleotide sequence ID" value="NZ_BAAABM010000016.1"/>
</dbReference>
<gene>
    <name evidence="6" type="ORF">GCM10010151_25600</name>
</gene>
<dbReference type="PROSITE" id="PS51078">
    <property type="entry name" value="ICLR_ED"/>
    <property type="match status" value="1"/>
</dbReference>
<keyword evidence="3" id="KW-0804">Transcription</keyword>
<evidence type="ECO:0000313" key="6">
    <source>
        <dbReference type="EMBL" id="GAA0334792.1"/>
    </source>
</evidence>
<evidence type="ECO:0000259" key="5">
    <source>
        <dbReference type="PROSITE" id="PS51078"/>
    </source>
</evidence>
<name>A0ABP3G6K5_9ACTN</name>
<dbReference type="InterPro" id="IPR029016">
    <property type="entry name" value="GAF-like_dom_sf"/>
</dbReference>
<dbReference type="Gene3D" id="1.10.10.10">
    <property type="entry name" value="Winged helix-like DNA-binding domain superfamily/Winged helix DNA-binding domain"/>
    <property type="match status" value="1"/>
</dbReference>
<proteinExistence type="predicted"/>
<comment type="caution">
    <text evidence="6">The sequence shown here is derived from an EMBL/GenBank/DDBJ whole genome shotgun (WGS) entry which is preliminary data.</text>
</comment>
<dbReference type="Pfam" id="PF09339">
    <property type="entry name" value="HTH_IclR"/>
    <property type="match status" value="1"/>
</dbReference>
<dbReference type="InterPro" id="IPR036390">
    <property type="entry name" value="WH_DNA-bd_sf"/>
</dbReference>
<feature type="domain" description="IclR-ED" evidence="5">
    <location>
        <begin position="74"/>
        <end position="251"/>
    </location>
</feature>
<protein>
    <submittedName>
        <fullName evidence="6">IclR family transcriptional regulator</fullName>
    </submittedName>
</protein>
<dbReference type="Pfam" id="PF01614">
    <property type="entry name" value="IclR_C"/>
    <property type="match status" value="1"/>
</dbReference>
<dbReference type="SUPFAM" id="SSF46785">
    <property type="entry name" value="Winged helix' DNA-binding domain"/>
    <property type="match status" value="1"/>
</dbReference>
<evidence type="ECO:0000256" key="1">
    <source>
        <dbReference type="ARBA" id="ARBA00023015"/>
    </source>
</evidence>
<dbReference type="SMART" id="SM00346">
    <property type="entry name" value="HTH_ICLR"/>
    <property type="match status" value="1"/>
</dbReference>
<organism evidence="6 7">
    <name type="scientific">Actinoallomurus spadix</name>
    <dbReference type="NCBI Taxonomy" id="79912"/>
    <lineage>
        <taxon>Bacteria</taxon>
        <taxon>Bacillati</taxon>
        <taxon>Actinomycetota</taxon>
        <taxon>Actinomycetes</taxon>
        <taxon>Streptosporangiales</taxon>
        <taxon>Thermomonosporaceae</taxon>
        <taxon>Actinoallomurus</taxon>
    </lineage>
</organism>
<keyword evidence="1" id="KW-0805">Transcription regulation</keyword>
<dbReference type="InterPro" id="IPR005471">
    <property type="entry name" value="Tscrpt_reg_IclR_N"/>
</dbReference>
<dbReference type="InterPro" id="IPR014757">
    <property type="entry name" value="Tscrpt_reg_IclR_C"/>
</dbReference>
<evidence type="ECO:0000259" key="4">
    <source>
        <dbReference type="PROSITE" id="PS51077"/>
    </source>
</evidence>
<dbReference type="InterPro" id="IPR036388">
    <property type="entry name" value="WH-like_DNA-bd_sf"/>
</dbReference>
<evidence type="ECO:0000256" key="3">
    <source>
        <dbReference type="ARBA" id="ARBA00023163"/>
    </source>
</evidence>
<feature type="domain" description="HTH iclR-type" evidence="4">
    <location>
        <begin position="11"/>
        <end position="73"/>
    </location>
</feature>
<dbReference type="EMBL" id="BAAABM010000016">
    <property type="protein sequence ID" value="GAA0334792.1"/>
    <property type="molecule type" value="Genomic_DNA"/>
</dbReference>
<dbReference type="Proteomes" id="UP001501822">
    <property type="component" value="Unassembled WGS sequence"/>
</dbReference>
<keyword evidence="2" id="KW-0238">DNA-binding</keyword>
<dbReference type="SUPFAM" id="SSF55781">
    <property type="entry name" value="GAF domain-like"/>
    <property type="match status" value="1"/>
</dbReference>
<dbReference type="PANTHER" id="PTHR30136">
    <property type="entry name" value="HELIX-TURN-HELIX TRANSCRIPTIONAL REGULATOR, ICLR FAMILY"/>
    <property type="match status" value="1"/>
</dbReference>
<evidence type="ECO:0000313" key="7">
    <source>
        <dbReference type="Proteomes" id="UP001501822"/>
    </source>
</evidence>
<dbReference type="InterPro" id="IPR050707">
    <property type="entry name" value="HTH_MetabolicPath_Reg"/>
</dbReference>